<name>A0A6J4LME2_9ACTN</name>
<dbReference type="EMBL" id="CADCUE010000119">
    <property type="protein sequence ID" value="CAA9332996.1"/>
    <property type="molecule type" value="Genomic_DNA"/>
</dbReference>
<feature type="compositionally biased region" description="Low complexity" evidence="1">
    <location>
        <begin position="453"/>
        <end position="468"/>
    </location>
</feature>
<feature type="non-terminal residue" evidence="2">
    <location>
        <position position="572"/>
    </location>
</feature>
<feature type="compositionally biased region" description="Low complexity" evidence="1">
    <location>
        <begin position="244"/>
        <end position="262"/>
    </location>
</feature>
<protein>
    <submittedName>
        <fullName evidence="2">2-isopropylmalate synthase</fullName>
        <ecNumber evidence="2">2.3.3.13</ecNumber>
    </submittedName>
</protein>
<sequence length="572" mass="63752">DRPHELVRPDRPHAQCRPLPPVPAGRPPRPHVARPCRRPRPAVVQRRPARRQPGPHRPDGRRPQDADVPAARRHGLQGDRGRLPGREHDRLRLHPGSRRAGPRPRRRHDPGPHPGARGAHRAHRAVARGPARHRAGAPLQLDLDAAAARGVRTRRGRHSVHRRARRRVVRQVRRAAAGRRDHRALAVQPRVVHRHRAGLRAGGVPGRHGRVAADAGQPGGAQPAGHGGDVGAEHVRRPDRVVRPRAGGPALERRALAAPAQRPGDRCRGRRAGRHGRRRPRRGVPVRQRRAHRQRLPGDARAQPAQPGRRPADRLQRRRRGAPHRRALQPAAGPPPPPVRRRPGLHGVLRLAPGRHQEGLRGPRAGGRGRRDARARDGVGRAVPADRPARRRPVVRSRDPRQQPVRQGRRRLRAQERAPPRPPPPHADRVLAGRAGGRRRRGRRDRLRPHLGAVRADLPAARGAAPPRLVHVRDRGDRPDRSGRAVARGDAHGGRRGQRADRRLRPRAAGPRPRRAGPRLRRARHRCGGGGAGRVLPRGGRRRPRPVGLRCPPEHRHLVPQGHRERRQPRLM</sequence>
<feature type="compositionally biased region" description="Basic and acidic residues" evidence="1">
    <location>
        <begin position="471"/>
        <end position="503"/>
    </location>
</feature>
<feature type="compositionally biased region" description="Basic and acidic residues" evidence="1">
    <location>
        <begin position="76"/>
        <end position="92"/>
    </location>
</feature>
<feature type="compositionally biased region" description="Basic and acidic residues" evidence="1">
    <location>
        <begin position="369"/>
        <end position="379"/>
    </location>
</feature>
<feature type="compositionally biased region" description="Basic residues" evidence="1">
    <location>
        <begin position="316"/>
        <end position="327"/>
    </location>
</feature>
<evidence type="ECO:0000313" key="2">
    <source>
        <dbReference type="EMBL" id="CAA9332996.1"/>
    </source>
</evidence>
<feature type="compositionally biased region" description="Basic and acidic residues" evidence="1">
    <location>
        <begin position="1"/>
        <end position="13"/>
    </location>
</feature>
<proteinExistence type="predicted"/>
<keyword evidence="2" id="KW-0808">Transferase</keyword>
<feature type="region of interest" description="Disordered" evidence="1">
    <location>
        <begin position="200"/>
        <end position="572"/>
    </location>
</feature>
<feature type="compositionally biased region" description="Pro residues" evidence="1">
    <location>
        <begin position="18"/>
        <end position="27"/>
    </location>
</feature>
<feature type="compositionally biased region" description="Low complexity" evidence="1">
    <location>
        <begin position="212"/>
        <end position="224"/>
    </location>
</feature>
<feature type="compositionally biased region" description="Basic residues" evidence="1">
    <location>
        <begin position="28"/>
        <end position="40"/>
    </location>
</feature>
<accession>A0A6J4LME2</accession>
<feature type="compositionally biased region" description="Basic residues" evidence="1">
    <location>
        <begin position="436"/>
        <end position="449"/>
    </location>
</feature>
<dbReference type="AlphaFoldDB" id="A0A6J4LME2"/>
<feature type="compositionally biased region" description="Basic and acidic residues" evidence="1">
    <location>
        <begin position="56"/>
        <end position="65"/>
    </location>
</feature>
<gene>
    <name evidence="2" type="ORF">AVDCRST_MAG16-1351</name>
</gene>
<feature type="region of interest" description="Disordered" evidence="1">
    <location>
        <begin position="1"/>
        <end position="122"/>
    </location>
</feature>
<feature type="compositionally biased region" description="Basic residues" evidence="1">
    <location>
        <begin position="93"/>
        <end position="108"/>
    </location>
</feature>
<organism evidence="2">
    <name type="scientific">uncultured Frankineae bacterium</name>
    <dbReference type="NCBI Taxonomy" id="437475"/>
    <lineage>
        <taxon>Bacteria</taxon>
        <taxon>Bacillati</taxon>
        <taxon>Actinomycetota</taxon>
        <taxon>Actinomycetes</taxon>
        <taxon>Frankiales</taxon>
        <taxon>environmental samples</taxon>
    </lineage>
</organism>
<feature type="compositionally biased region" description="Basic and acidic residues" evidence="1">
    <location>
        <begin position="231"/>
        <end position="242"/>
    </location>
</feature>
<evidence type="ECO:0000256" key="1">
    <source>
        <dbReference type="SAM" id="MobiDB-lite"/>
    </source>
</evidence>
<feature type="compositionally biased region" description="Basic residues" evidence="1">
    <location>
        <begin position="268"/>
        <end position="295"/>
    </location>
</feature>
<reference evidence="2" key="1">
    <citation type="submission" date="2020-02" db="EMBL/GenBank/DDBJ databases">
        <authorList>
            <person name="Meier V. D."/>
        </authorList>
    </citation>
    <scope>NUCLEOTIDE SEQUENCE</scope>
    <source>
        <strain evidence="2">AVDCRST_MAG16</strain>
    </source>
</reference>
<feature type="non-terminal residue" evidence="2">
    <location>
        <position position="1"/>
    </location>
</feature>
<dbReference type="GO" id="GO:0003852">
    <property type="term" value="F:2-isopropylmalate synthase activity"/>
    <property type="evidence" value="ECO:0007669"/>
    <property type="project" value="UniProtKB-EC"/>
</dbReference>
<keyword evidence="2" id="KW-0012">Acyltransferase</keyword>
<dbReference type="EC" id="2.3.3.13" evidence="2"/>
<feature type="compositionally biased region" description="Basic residues" evidence="1">
    <location>
        <begin position="504"/>
        <end position="527"/>
    </location>
</feature>